<protein>
    <submittedName>
        <fullName evidence="4">ABC transporter substrate-binding protein</fullName>
    </submittedName>
</protein>
<dbReference type="CDD" id="cd01004">
    <property type="entry name" value="PBP2_MidA_like"/>
    <property type="match status" value="1"/>
</dbReference>
<evidence type="ECO:0000313" key="5">
    <source>
        <dbReference type="Proteomes" id="UP001156389"/>
    </source>
</evidence>
<reference evidence="4 5" key="1">
    <citation type="submission" date="2021-10" db="EMBL/GenBank/DDBJ databases">
        <title>Streptomyces gossypii sp. nov., isolated from soil collected from cotton field.</title>
        <authorList>
            <person name="Ge X."/>
            <person name="Chen X."/>
            <person name="Liu W."/>
        </authorList>
    </citation>
    <scope>NUCLEOTIDE SEQUENCE [LARGE SCALE GENOMIC DNA]</scope>
    <source>
        <strain evidence="4 5">N2-109</strain>
    </source>
</reference>
<feature type="chain" id="PRO_5045605894" evidence="2">
    <location>
        <begin position="26"/>
        <end position="317"/>
    </location>
</feature>
<dbReference type="PROSITE" id="PS51257">
    <property type="entry name" value="PROKAR_LIPOPROTEIN"/>
    <property type="match status" value="1"/>
</dbReference>
<evidence type="ECO:0000259" key="3">
    <source>
        <dbReference type="SMART" id="SM00062"/>
    </source>
</evidence>
<evidence type="ECO:0000256" key="1">
    <source>
        <dbReference type="ARBA" id="ARBA00022729"/>
    </source>
</evidence>
<dbReference type="EMBL" id="JAJAGO010000008">
    <property type="protein sequence ID" value="MCT2591819.1"/>
    <property type="molecule type" value="Genomic_DNA"/>
</dbReference>
<dbReference type="PANTHER" id="PTHR35936:SF17">
    <property type="entry name" value="ARGININE-BINDING EXTRACELLULAR PROTEIN ARTP"/>
    <property type="match status" value="1"/>
</dbReference>
<dbReference type="SUPFAM" id="SSF53850">
    <property type="entry name" value="Periplasmic binding protein-like II"/>
    <property type="match status" value="1"/>
</dbReference>
<comment type="caution">
    <text evidence="4">The sequence shown here is derived from an EMBL/GenBank/DDBJ whole genome shotgun (WGS) entry which is preliminary data.</text>
</comment>
<evidence type="ECO:0000313" key="4">
    <source>
        <dbReference type="EMBL" id="MCT2591819.1"/>
    </source>
</evidence>
<dbReference type="PANTHER" id="PTHR35936">
    <property type="entry name" value="MEMBRANE-BOUND LYTIC MUREIN TRANSGLYCOSYLASE F"/>
    <property type="match status" value="1"/>
</dbReference>
<evidence type="ECO:0000256" key="2">
    <source>
        <dbReference type="SAM" id="SignalP"/>
    </source>
</evidence>
<dbReference type="SMART" id="SM00062">
    <property type="entry name" value="PBPb"/>
    <property type="match status" value="1"/>
</dbReference>
<accession>A0ABT2JX36</accession>
<dbReference type="InterPro" id="IPR001638">
    <property type="entry name" value="Solute-binding_3/MltF_N"/>
</dbReference>
<name>A0ABT2JX36_9ACTN</name>
<gene>
    <name evidence="4" type="ORF">LHJ74_18270</name>
</gene>
<proteinExistence type="predicted"/>
<keyword evidence="1 2" id="KW-0732">Signal</keyword>
<organism evidence="4 5">
    <name type="scientific">Streptomyces gossypii</name>
    <dbReference type="NCBI Taxonomy" id="2883101"/>
    <lineage>
        <taxon>Bacteria</taxon>
        <taxon>Bacillati</taxon>
        <taxon>Actinomycetota</taxon>
        <taxon>Actinomycetes</taxon>
        <taxon>Kitasatosporales</taxon>
        <taxon>Streptomycetaceae</taxon>
        <taxon>Streptomyces</taxon>
    </lineage>
</organism>
<sequence>MTARTTRRPAAVRSRIAAVAAAAVAGVLLLSGCGDQTDDANGGGDTRTEGDAAPLFDRLPKDVQRAGEIKVGSDIAYAPVEFMNEDNDVAGIDPDLGKALGEQLGVPFRFANGTFDGLVTGLNTGRHDIIMSSMTDTRQRQQGRDEQGRKVGAGADFVDYFKAGSSILVKKGNPEGITSLDDLCGETVALQRGTANEDVVRQQNKKCQKPIEVLAFEKDTEALLQLKQGRAVADINDFPVAAYNAKTSGGGKDFEVVGDQINAAPYGIAVSKQDTRLRGAIRQALAAIMKNGEYQKVLEKWNVTNGALSEATVNAGK</sequence>
<dbReference type="Proteomes" id="UP001156389">
    <property type="component" value="Unassembled WGS sequence"/>
</dbReference>
<keyword evidence="5" id="KW-1185">Reference proteome</keyword>
<feature type="domain" description="Solute-binding protein family 3/N-terminal" evidence="3">
    <location>
        <begin position="68"/>
        <end position="305"/>
    </location>
</feature>
<dbReference type="Pfam" id="PF00497">
    <property type="entry name" value="SBP_bac_3"/>
    <property type="match status" value="1"/>
</dbReference>
<dbReference type="Gene3D" id="3.40.190.10">
    <property type="entry name" value="Periplasmic binding protein-like II"/>
    <property type="match status" value="2"/>
</dbReference>
<feature type="signal peptide" evidence="2">
    <location>
        <begin position="1"/>
        <end position="25"/>
    </location>
</feature>
<dbReference type="RefSeq" id="WP_260219153.1">
    <property type="nucleotide sequence ID" value="NZ_JAJAGO010000008.1"/>
</dbReference>